<accession>A0ABR9CL73</accession>
<keyword evidence="7" id="KW-1185">Reference proteome</keyword>
<protein>
    <submittedName>
        <fullName evidence="6">FGGY-family carbohydrate kinase</fullName>
    </submittedName>
</protein>
<name>A0ABR9CL73_9HYPH</name>
<dbReference type="CDD" id="cd07772">
    <property type="entry name" value="ASKHA_NBD_FGGY_NaCK-like"/>
    <property type="match status" value="1"/>
</dbReference>
<dbReference type="Pfam" id="PF00370">
    <property type="entry name" value="FGGY_N"/>
    <property type="match status" value="1"/>
</dbReference>
<evidence type="ECO:0000256" key="2">
    <source>
        <dbReference type="ARBA" id="ARBA00022679"/>
    </source>
</evidence>
<comment type="caution">
    <text evidence="6">The sequence shown here is derived from an EMBL/GenBank/DDBJ whole genome shotgun (WGS) entry which is preliminary data.</text>
</comment>
<gene>
    <name evidence="6" type="ORF">IG616_06365</name>
</gene>
<evidence type="ECO:0000256" key="1">
    <source>
        <dbReference type="ARBA" id="ARBA00009156"/>
    </source>
</evidence>
<dbReference type="EMBL" id="JACYXI010000003">
    <property type="protein sequence ID" value="MBD8891160.1"/>
    <property type="molecule type" value="Genomic_DNA"/>
</dbReference>
<dbReference type="GO" id="GO:0016301">
    <property type="term" value="F:kinase activity"/>
    <property type="evidence" value="ECO:0007669"/>
    <property type="project" value="UniProtKB-KW"/>
</dbReference>
<evidence type="ECO:0000256" key="3">
    <source>
        <dbReference type="ARBA" id="ARBA00022777"/>
    </source>
</evidence>
<dbReference type="Gene3D" id="3.30.420.40">
    <property type="match status" value="2"/>
</dbReference>
<dbReference type="PANTHER" id="PTHR43095:SF5">
    <property type="entry name" value="XYLULOSE KINASE"/>
    <property type="match status" value="1"/>
</dbReference>
<dbReference type="RefSeq" id="WP_192147311.1">
    <property type="nucleotide sequence ID" value="NZ_JACYXI010000003.1"/>
</dbReference>
<dbReference type="InterPro" id="IPR050406">
    <property type="entry name" value="FGGY_Carb_Kinase"/>
</dbReference>
<organism evidence="6 7">
    <name type="scientific">Roseibium litorale</name>
    <dbReference type="NCBI Taxonomy" id="2803841"/>
    <lineage>
        <taxon>Bacteria</taxon>
        <taxon>Pseudomonadati</taxon>
        <taxon>Pseudomonadota</taxon>
        <taxon>Alphaproteobacteria</taxon>
        <taxon>Hyphomicrobiales</taxon>
        <taxon>Stappiaceae</taxon>
        <taxon>Roseibium</taxon>
    </lineage>
</organism>
<keyword evidence="3 6" id="KW-0418">Kinase</keyword>
<evidence type="ECO:0000313" key="6">
    <source>
        <dbReference type="EMBL" id="MBD8891160.1"/>
    </source>
</evidence>
<sequence>MKEIRTVGVIDIGKTNAKVAAVDARLLREVAVRTRPNTVLRDGPYPHYDIDGHWAFILESLKALQEEVGLDALSVTTHGASVVLLDRAGALAAPVLDYEHDGPDSLTGAYDAIRPDFAETGSPRLGMGLNAGAQIFWQLEQVPGLQDHVSQVLTYPQYWSFRLSGVAANEVTSLGCHTDLWDPNAGRYSTLVGSLGLAGKMAPVRLAGDCLGRVTGTVAKATGLATDTPVFCGIHDSNASLYPHLRRREAPFSVVSTGTWVIALSIGGKPVTLDPDRDTLINVNALGNPVPSARFMGGREFELVCGGLEGEPADADRDQVLRENIFLLPAIEQRSGPFQGRKGSWSVPEDQLTPGLRKAGMSFYLALMTAECLGMIGADGPVIIEGPFARNGLYKAMLEAAAGRPVIAEGSSATGTSIGAAMLALADVGRAIAAPGAPAEIDPLLRNYAWNWRSAVS</sequence>
<dbReference type="InterPro" id="IPR049382">
    <property type="entry name" value="FGGY_C_2"/>
</dbReference>
<reference evidence="6 7" key="2">
    <citation type="journal article" date="2021" name="Int. J. Syst. Evol. Microbiol.">
        <title>Roseibium litorale sp. nov., isolated from a tidal flat sediment and proposal for the reclassification of Labrenzia polysiphoniae as Roseibium polysiphoniae comb. nov.</title>
        <authorList>
            <person name="Liu Y."/>
            <person name="Pei T."/>
            <person name="Du J."/>
            <person name="Chao M."/>
            <person name="Deng M.R."/>
            <person name="Zhu H."/>
        </authorList>
    </citation>
    <scope>NUCLEOTIDE SEQUENCE [LARGE SCALE GENOMIC DNA]</scope>
    <source>
        <strain evidence="6 7">4C16A</strain>
    </source>
</reference>
<feature type="domain" description="Carbohydrate kinase FGGY N-terminal" evidence="4">
    <location>
        <begin position="8"/>
        <end position="241"/>
    </location>
</feature>
<evidence type="ECO:0000259" key="5">
    <source>
        <dbReference type="Pfam" id="PF21546"/>
    </source>
</evidence>
<evidence type="ECO:0000313" key="7">
    <source>
        <dbReference type="Proteomes" id="UP000632063"/>
    </source>
</evidence>
<keyword evidence="2" id="KW-0808">Transferase</keyword>
<proteinExistence type="inferred from homology"/>
<dbReference type="SUPFAM" id="SSF53067">
    <property type="entry name" value="Actin-like ATPase domain"/>
    <property type="match status" value="1"/>
</dbReference>
<dbReference type="Proteomes" id="UP000632063">
    <property type="component" value="Unassembled WGS sequence"/>
</dbReference>
<feature type="domain" description="Carbohydrate kinase FGGY C-terminal" evidence="5">
    <location>
        <begin position="249"/>
        <end position="424"/>
    </location>
</feature>
<dbReference type="InterPro" id="IPR043129">
    <property type="entry name" value="ATPase_NBD"/>
</dbReference>
<comment type="similarity">
    <text evidence="1">Belongs to the FGGY kinase family.</text>
</comment>
<evidence type="ECO:0000259" key="4">
    <source>
        <dbReference type="Pfam" id="PF00370"/>
    </source>
</evidence>
<dbReference type="Pfam" id="PF21546">
    <property type="entry name" value="FGGY_C_2"/>
    <property type="match status" value="1"/>
</dbReference>
<dbReference type="InterPro" id="IPR018484">
    <property type="entry name" value="FGGY_N"/>
</dbReference>
<reference evidence="7" key="1">
    <citation type="submission" date="2020-09" db="EMBL/GenBank/DDBJ databases">
        <title>The genome sequence of strain Labrenzia suaedae 4C16A.</title>
        <authorList>
            <person name="Liu Y."/>
        </authorList>
    </citation>
    <scope>NUCLEOTIDE SEQUENCE [LARGE SCALE GENOMIC DNA]</scope>
    <source>
        <strain evidence="7">4C16A</strain>
    </source>
</reference>
<dbReference type="PANTHER" id="PTHR43095">
    <property type="entry name" value="SUGAR KINASE"/>
    <property type="match status" value="1"/>
</dbReference>